<dbReference type="RefSeq" id="WP_010010937.1">
    <property type="nucleotide sequence ID" value="NZ_AZCN01000071.1"/>
</dbReference>
<dbReference type="InterPro" id="IPR007344">
    <property type="entry name" value="GrpB/CoaE"/>
</dbReference>
<dbReference type="Pfam" id="PF04229">
    <property type="entry name" value="GrpB"/>
    <property type="match status" value="1"/>
</dbReference>
<reference evidence="1 2" key="1">
    <citation type="journal article" date="2015" name="Genome Announc.">
        <title>Expanding the biotechnology potential of lactobacilli through comparative genomics of 213 strains and associated genera.</title>
        <authorList>
            <person name="Sun Z."/>
            <person name="Harris H.M."/>
            <person name="McCann A."/>
            <person name="Guo C."/>
            <person name="Argimon S."/>
            <person name="Zhang W."/>
            <person name="Yang X."/>
            <person name="Jeffery I.B."/>
            <person name="Cooney J.C."/>
            <person name="Kagawa T.F."/>
            <person name="Liu W."/>
            <person name="Song Y."/>
            <person name="Salvetti E."/>
            <person name="Wrobel A."/>
            <person name="Rasinkangas P."/>
            <person name="Parkhill J."/>
            <person name="Rea M.C."/>
            <person name="O'Sullivan O."/>
            <person name="Ritari J."/>
            <person name="Douillard F.P."/>
            <person name="Paul Ross R."/>
            <person name="Yang R."/>
            <person name="Briner A.E."/>
            <person name="Felis G.E."/>
            <person name="de Vos W.M."/>
            <person name="Barrangou R."/>
            <person name="Klaenhammer T.R."/>
            <person name="Caufield P.W."/>
            <person name="Cui Y."/>
            <person name="Zhang H."/>
            <person name="O'Toole P.W."/>
        </authorList>
    </citation>
    <scope>NUCLEOTIDE SEQUENCE [LARGE SCALE GENOMIC DNA]</scope>
    <source>
        <strain evidence="1 2">DSM 20001</strain>
    </source>
</reference>
<dbReference type="InterPro" id="IPR043519">
    <property type="entry name" value="NT_sf"/>
</dbReference>
<evidence type="ECO:0000313" key="1">
    <source>
        <dbReference type="EMBL" id="KRK14674.1"/>
    </source>
</evidence>
<accession>A0A0R1F642</accession>
<dbReference type="EMBL" id="AZCN01000071">
    <property type="protein sequence ID" value="KRK14674.1"/>
    <property type="molecule type" value="Genomic_DNA"/>
</dbReference>
<name>A0A0R1F642_9LACO</name>
<comment type="caution">
    <text evidence="1">The sequence shown here is derived from an EMBL/GenBank/DDBJ whole genome shotgun (WGS) entry which is preliminary data.</text>
</comment>
<dbReference type="Gene3D" id="3.30.460.10">
    <property type="entry name" value="Beta Polymerase, domain 2"/>
    <property type="match status" value="1"/>
</dbReference>
<evidence type="ECO:0000313" key="2">
    <source>
        <dbReference type="Proteomes" id="UP000051181"/>
    </source>
</evidence>
<dbReference type="SUPFAM" id="SSF81301">
    <property type="entry name" value="Nucleotidyltransferase"/>
    <property type="match status" value="1"/>
</dbReference>
<dbReference type="AlphaFoldDB" id="A0A0R1F642"/>
<sequence>MRTEHIEVIPYQATWPLAFKQIVAHLMPSIAGSFTRIEHVGSTAVPGLAAKPIIDIDIVIAQASQLQTLITSLAKLGYYCEGELGVAQRYAFSYEPTKSVLKLHHLYVCLADSLALRHHLALRDYLRTHRAAREQYAQIKLQGAQLFANDIEQYNRYKADFIADIYRLAAAEK</sequence>
<dbReference type="PATRIC" id="fig|913848.6.peg.2287"/>
<dbReference type="Proteomes" id="UP000051181">
    <property type="component" value="Unassembled WGS sequence"/>
</dbReference>
<dbReference type="eggNOG" id="COG2320">
    <property type="taxonomic scope" value="Bacteria"/>
</dbReference>
<dbReference type="PANTHER" id="PTHR34822">
    <property type="entry name" value="GRPB DOMAIN PROTEIN (AFU_ORTHOLOGUE AFUA_1G01530)"/>
    <property type="match status" value="1"/>
</dbReference>
<dbReference type="GeneID" id="65917438"/>
<protein>
    <recommendedName>
        <fullName evidence="3">GrpB family protein</fullName>
    </recommendedName>
</protein>
<evidence type="ECO:0008006" key="3">
    <source>
        <dbReference type="Google" id="ProtNLM"/>
    </source>
</evidence>
<proteinExistence type="predicted"/>
<organism evidence="1 2">
    <name type="scientific">Loigolactobacillus coryniformis subsp. coryniformis KCTC 3167 = DSM 20001</name>
    <dbReference type="NCBI Taxonomy" id="913848"/>
    <lineage>
        <taxon>Bacteria</taxon>
        <taxon>Bacillati</taxon>
        <taxon>Bacillota</taxon>
        <taxon>Bacilli</taxon>
        <taxon>Lactobacillales</taxon>
        <taxon>Lactobacillaceae</taxon>
        <taxon>Loigolactobacillus</taxon>
    </lineage>
</organism>
<dbReference type="PANTHER" id="PTHR34822:SF1">
    <property type="entry name" value="GRPB FAMILY PROTEIN"/>
    <property type="match status" value="1"/>
</dbReference>
<gene>
    <name evidence="1" type="ORF">FD22_GL002241</name>
</gene>